<feature type="region of interest" description="Disordered" evidence="1">
    <location>
        <begin position="95"/>
        <end position="121"/>
    </location>
</feature>
<comment type="caution">
    <text evidence="2">The sequence shown here is derived from an EMBL/GenBank/DDBJ whole genome shotgun (WGS) entry which is preliminary data.</text>
</comment>
<protein>
    <submittedName>
        <fullName evidence="2">Uncharacterized protein</fullName>
    </submittedName>
</protein>
<evidence type="ECO:0000256" key="1">
    <source>
        <dbReference type="SAM" id="MobiDB-lite"/>
    </source>
</evidence>
<dbReference type="Proteomes" id="UP000299102">
    <property type="component" value="Unassembled WGS sequence"/>
</dbReference>
<evidence type="ECO:0000313" key="2">
    <source>
        <dbReference type="EMBL" id="GBP21725.1"/>
    </source>
</evidence>
<proteinExistence type="predicted"/>
<keyword evidence="3" id="KW-1185">Reference proteome</keyword>
<name>A0A4C1U5V4_EUMVA</name>
<sequence length="159" mass="17735">MGRFNKGGPPTEAFARGRPRRGTLVGCATAAGRGAQSEVGAKKEPAAVNRNCFIGPRRRKLNPPTYRPAAAHYFRIVTITRLQLYALGKFEPHDARRRRPLQGRRRRDPPKKGDYDDKQLEKQPDGKSILQVFSFYRGVICADDECLLVASAVSLLLES</sequence>
<feature type="compositionally biased region" description="Basic residues" evidence="1">
    <location>
        <begin position="95"/>
        <end position="109"/>
    </location>
</feature>
<organism evidence="2 3">
    <name type="scientific">Eumeta variegata</name>
    <name type="common">Bagworm moth</name>
    <name type="synonym">Eumeta japonica</name>
    <dbReference type="NCBI Taxonomy" id="151549"/>
    <lineage>
        <taxon>Eukaryota</taxon>
        <taxon>Metazoa</taxon>
        <taxon>Ecdysozoa</taxon>
        <taxon>Arthropoda</taxon>
        <taxon>Hexapoda</taxon>
        <taxon>Insecta</taxon>
        <taxon>Pterygota</taxon>
        <taxon>Neoptera</taxon>
        <taxon>Endopterygota</taxon>
        <taxon>Lepidoptera</taxon>
        <taxon>Glossata</taxon>
        <taxon>Ditrysia</taxon>
        <taxon>Tineoidea</taxon>
        <taxon>Psychidae</taxon>
        <taxon>Oiketicinae</taxon>
        <taxon>Eumeta</taxon>
    </lineage>
</organism>
<feature type="compositionally biased region" description="Basic and acidic residues" evidence="1">
    <location>
        <begin position="110"/>
        <end position="121"/>
    </location>
</feature>
<accession>A0A4C1U5V4</accession>
<dbReference type="AlphaFoldDB" id="A0A4C1U5V4"/>
<evidence type="ECO:0000313" key="3">
    <source>
        <dbReference type="Proteomes" id="UP000299102"/>
    </source>
</evidence>
<reference evidence="2 3" key="1">
    <citation type="journal article" date="2019" name="Commun. Biol.">
        <title>The bagworm genome reveals a unique fibroin gene that provides high tensile strength.</title>
        <authorList>
            <person name="Kono N."/>
            <person name="Nakamura H."/>
            <person name="Ohtoshi R."/>
            <person name="Tomita M."/>
            <person name="Numata K."/>
            <person name="Arakawa K."/>
        </authorList>
    </citation>
    <scope>NUCLEOTIDE SEQUENCE [LARGE SCALE GENOMIC DNA]</scope>
</reference>
<gene>
    <name evidence="2" type="ORF">EVAR_16276_1</name>
</gene>
<dbReference type="EMBL" id="BGZK01000131">
    <property type="protein sequence ID" value="GBP21725.1"/>
    <property type="molecule type" value="Genomic_DNA"/>
</dbReference>
<feature type="region of interest" description="Disordered" evidence="1">
    <location>
        <begin position="1"/>
        <end position="20"/>
    </location>
</feature>